<name>K1XH72_9BACT</name>
<organism evidence="1">
    <name type="scientific">uncultured bacterium</name>
    <name type="common">gcode 4</name>
    <dbReference type="NCBI Taxonomy" id="1234023"/>
    <lineage>
        <taxon>Bacteria</taxon>
        <taxon>environmental samples</taxon>
    </lineage>
</organism>
<dbReference type="EMBL" id="AMFJ01036199">
    <property type="protein sequence ID" value="EKD24606.1"/>
    <property type="molecule type" value="Genomic_DNA"/>
</dbReference>
<dbReference type="AlphaFoldDB" id="K1XH72"/>
<proteinExistence type="predicted"/>
<accession>K1XH72</accession>
<sequence length="274" mass="32489">MVKIKRQKHLTRSPIIYGGDLPISPDTNSEYISYHNEVNLNDYDYQKVITESERTLFELNTPREIKKKLLFLLGGFATVECYKLLKKFFENGNSELKPWATLAMQDLRFKIENEIREEEMDMIMTGLGGMNNKLRFMVVVSSKAGKPLTVTHKRIIEKELYKTAKQHDSEVEQIEFGRNYALITILISFEVAPQTPMDALLDVVSTKRHILRYHFMIVNTHKITKKEIEEYLNLDEVRKLWTWNSIWNLYRKTNLLRKFKRFPLNFFKLNNIMN</sequence>
<protein>
    <submittedName>
        <fullName evidence="1">Uncharacterized protein</fullName>
    </submittedName>
</protein>
<reference evidence="1" key="1">
    <citation type="journal article" date="2012" name="Science">
        <title>Fermentation, hydrogen, and sulfur metabolism in multiple uncultivated bacterial phyla.</title>
        <authorList>
            <person name="Wrighton K.C."/>
            <person name="Thomas B.C."/>
            <person name="Sharon I."/>
            <person name="Miller C.S."/>
            <person name="Castelle C.J."/>
            <person name="VerBerkmoes N.C."/>
            <person name="Wilkins M.J."/>
            <person name="Hettich R.L."/>
            <person name="Lipton M.S."/>
            <person name="Williams K.H."/>
            <person name="Long P.E."/>
            <person name="Banfield J.F."/>
        </authorList>
    </citation>
    <scope>NUCLEOTIDE SEQUENCE [LARGE SCALE GENOMIC DNA]</scope>
</reference>
<comment type="caution">
    <text evidence="1">The sequence shown here is derived from an EMBL/GenBank/DDBJ whole genome shotgun (WGS) entry which is preliminary data.</text>
</comment>
<evidence type="ECO:0000313" key="1">
    <source>
        <dbReference type="EMBL" id="EKD24606.1"/>
    </source>
</evidence>
<gene>
    <name evidence="1" type="ORF">ACD_80C00192G0001</name>
</gene>